<proteinExistence type="predicted"/>
<sequence length="125" mass="14064">MNRLSRLKRERDGLAVARGSEKRRERIGALVFIGSPEVKLEAWRLRGRVTLSTRNHGRRPVSRGEETQKNSVGGEKVDSCHLFTSRPLRYVSPDTIAQCWCLLMEGCGGQEFGLARSTEPSLHES</sequence>
<protein>
    <submittedName>
        <fullName evidence="2">Uncharacterized protein</fullName>
    </submittedName>
</protein>
<evidence type="ECO:0000256" key="1">
    <source>
        <dbReference type="SAM" id="MobiDB-lite"/>
    </source>
</evidence>
<reference evidence="2 3" key="1">
    <citation type="submission" date="2019-05" db="EMBL/GenBank/DDBJ databases">
        <title>Another draft genome of Portunus trituberculatus and its Hox gene families provides insights of decapod evolution.</title>
        <authorList>
            <person name="Jeong J.-H."/>
            <person name="Song I."/>
            <person name="Kim S."/>
            <person name="Choi T."/>
            <person name="Kim D."/>
            <person name="Ryu S."/>
            <person name="Kim W."/>
        </authorList>
    </citation>
    <scope>NUCLEOTIDE SEQUENCE [LARGE SCALE GENOMIC DNA]</scope>
    <source>
        <tissue evidence="2">Muscle</tissue>
    </source>
</reference>
<feature type="region of interest" description="Disordered" evidence="1">
    <location>
        <begin position="54"/>
        <end position="76"/>
    </location>
</feature>
<keyword evidence="3" id="KW-1185">Reference proteome</keyword>
<evidence type="ECO:0000313" key="3">
    <source>
        <dbReference type="Proteomes" id="UP000324222"/>
    </source>
</evidence>
<accession>A0A5B7D415</accession>
<comment type="caution">
    <text evidence="2">The sequence shown here is derived from an EMBL/GenBank/DDBJ whole genome shotgun (WGS) entry which is preliminary data.</text>
</comment>
<evidence type="ECO:0000313" key="2">
    <source>
        <dbReference type="EMBL" id="MPC14563.1"/>
    </source>
</evidence>
<dbReference type="EMBL" id="VSRR010000361">
    <property type="protein sequence ID" value="MPC14563.1"/>
    <property type="molecule type" value="Genomic_DNA"/>
</dbReference>
<dbReference type="Proteomes" id="UP000324222">
    <property type="component" value="Unassembled WGS sequence"/>
</dbReference>
<dbReference type="AlphaFoldDB" id="A0A5B7D415"/>
<organism evidence="2 3">
    <name type="scientific">Portunus trituberculatus</name>
    <name type="common">Swimming crab</name>
    <name type="synonym">Neptunus trituberculatus</name>
    <dbReference type="NCBI Taxonomy" id="210409"/>
    <lineage>
        <taxon>Eukaryota</taxon>
        <taxon>Metazoa</taxon>
        <taxon>Ecdysozoa</taxon>
        <taxon>Arthropoda</taxon>
        <taxon>Crustacea</taxon>
        <taxon>Multicrustacea</taxon>
        <taxon>Malacostraca</taxon>
        <taxon>Eumalacostraca</taxon>
        <taxon>Eucarida</taxon>
        <taxon>Decapoda</taxon>
        <taxon>Pleocyemata</taxon>
        <taxon>Brachyura</taxon>
        <taxon>Eubrachyura</taxon>
        <taxon>Portunoidea</taxon>
        <taxon>Portunidae</taxon>
        <taxon>Portuninae</taxon>
        <taxon>Portunus</taxon>
    </lineage>
</organism>
<name>A0A5B7D415_PORTR</name>
<gene>
    <name evidence="2" type="ORF">E2C01_007331</name>
</gene>